<dbReference type="AlphaFoldDB" id="A0A0H2RTN7"/>
<dbReference type="Gene3D" id="3.40.50.150">
    <property type="entry name" value="Vaccinia Virus protein VP39"/>
    <property type="match status" value="1"/>
</dbReference>
<sequence length="230" mass="25341">MDTKQENISSVDKNEKILALRRLISESGASGWDRAWEESVTPWDNGNVQKALIEALDSTALTLPANGRALVPGCGRGYDAVYIASKLSYTTIGLDLSPKAVNAAKLYADSIQIEKESQLEVSFHSGDFFTYKVDEQFDLVYDYTFFCAIPLELREGWGKQMCDLIKTGGHLITLAYPIDGDRKGGPPFSVDIPSYAAVLGSGWEKILDKVPDEVTGNSVGRVRLVIWKKL</sequence>
<dbReference type="PANTHER" id="PTHR32183:SF6">
    <property type="entry name" value="CYSTEINE SULFINATE DESULFINASE_CYSTEINE DESULFURASE AND RELATED ENZYMES"/>
    <property type="match status" value="1"/>
</dbReference>
<dbReference type="CDD" id="cd02440">
    <property type="entry name" value="AdoMet_MTases"/>
    <property type="match status" value="1"/>
</dbReference>
<dbReference type="InterPro" id="IPR029063">
    <property type="entry name" value="SAM-dependent_MTases_sf"/>
</dbReference>
<keyword evidence="6" id="KW-1185">Reference proteome</keyword>
<accession>A0A0H2RTN7</accession>
<dbReference type="GO" id="GO:0008757">
    <property type="term" value="F:S-adenosylmethionine-dependent methyltransferase activity"/>
    <property type="evidence" value="ECO:0007669"/>
    <property type="project" value="InterPro"/>
</dbReference>
<dbReference type="GO" id="GO:0032259">
    <property type="term" value="P:methylation"/>
    <property type="evidence" value="ECO:0007669"/>
    <property type="project" value="UniProtKB-KW"/>
</dbReference>
<evidence type="ECO:0000313" key="6">
    <source>
        <dbReference type="Proteomes" id="UP000053477"/>
    </source>
</evidence>
<dbReference type="InParanoid" id="A0A0H2RTN7"/>
<proteinExistence type="predicted"/>
<evidence type="ECO:0000256" key="1">
    <source>
        <dbReference type="ARBA" id="ARBA00022553"/>
    </source>
</evidence>
<keyword evidence="2 5" id="KW-0489">Methyltransferase</keyword>
<protein>
    <submittedName>
        <fullName evidence="5">Thiopurine S-methyltransferase</fullName>
    </submittedName>
</protein>
<dbReference type="PANTHER" id="PTHR32183">
    <property type="match status" value="1"/>
</dbReference>
<keyword evidence="1" id="KW-0597">Phosphoprotein</keyword>
<dbReference type="Proteomes" id="UP000053477">
    <property type="component" value="Unassembled WGS sequence"/>
</dbReference>
<evidence type="ECO:0000256" key="2">
    <source>
        <dbReference type="ARBA" id="ARBA00022603"/>
    </source>
</evidence>
<dbReference type="InterPro" id="IPR008854">
    <property type="entry name" value="TPMT"/>
</dbReference>
<name>A0A0H2RTN7_9AGAM</name>
<dbReference type="SUPFAM" id="SSF53335">
    <property type="entry name" value="S-adenosyl-L-methionine-dependent methyltransferases"/>
    <property type="match status" value="1"/>
</dbReference>
<evidence type="ECO:0000313" key="5">
    <source>
        <dbReference type="EMBL" id="KLO12813.1"/>
    </source>
</evidence>
<evidence type="ECO:0000256" key="3">
    <source>
        <dbReference type="ARBA" id="ARBA00022679"/>
    </source>
</evidence>
<dbReference type="EMBL" id="KQ085970">
    <property type="protein sequence ID" value="KLO12813.1"/>
    <property type="molecule type" value="Genomic_DNA"/>
</dbReference>
<dbReference type="OrthoDB" id="276151at2759"/>
<dbReference type="Pfam" id="PF05724">
    <property type="entry name" value="TPMT"/>
    <property type="match status" value="1"/>
</dbReference>
<keyword evidence="3 5" id="KW-0808">Transferase</keyword>
<organism evidence="5 6">
    <name type="scientific">Schizopora paradoxa</name>
    <dbReference type="NCBI Taxonomy" id="27342"/>
    <lineage>
        <taxon>Eukaryota</taxon>
        <taxon>Fungi</taxon>
        <taxon>Dikarya</taxon>
        <taxon>Basidiomycota</taxon>
        <taxon>Agaricomycotina</taxon>
        <taxon>Agaricomycetes</taxon>
        <taxon>Hymenochaetales</taxon>
        <taxon>Schizoporaceae</taxon>
        <taxon>Schizopora</taxon>
    </lineage>
</organism>
<evidence type="ECO:0000256" key="4">
    <source>
        <dbReference type="ARBA" id="ARBA00022691"/>
    </source>
</evidence>
<keyword evidence="4" id="KW-0949">S-adenosyl-L-methionine</keyword>
<reference evidence="5 6" key="1">
    <citation type="submission" date="2015-04" db="EMBL/GenBank/DDBJ databases">
        <title>Complete genome sequence of Schizopora paradoxa KUC8140, a cosmopolitan wood degrader in East Asia.</title>
        <authorList>
            <consortium name="DOE Joint Genome Institute"/>
            <person name="Min B."/>
            <person name="Park H."/>
            <person name="Jang Y."/>
            <person name="Kim J.-J."/>
            <person name="Kim K.H."/>
            <person name="Pangilinan J."/>
            <person name="Lipzen A."/>
            <person name="Riley R."/>
            <person name="Grigoriev I.V."/>
            <person name="Spatafora J.W."/>
            <person name="Choi I.-G."/>
        </authorList>
    </citation>
    <scope>NUCLEOTIDE SEQUENCE [LARGE SCALE GENOMIC DNA]</scope>
    <source>
        <strain evidence="5 6">KUC8140</strain>
    </source>
</reference>
<dbReference type="PROSITE" id="PS51585">
    <property type="entry name" value="SAM_MT_TPMT"/>
    <property type="match status" value="1"/>
</dbReference>
<dbReference type="STRING" id="27342.A0A0H2RTN7"/>
<gene>
    <name evidence="5" type="ORF">SCHPADRAFT_904744</name>
</gene>